<protein>
    <recommendedName>
        <fullName evidence="11">Helicase CHR10</fullName>
    </recommendedName>
</protein>
<feature type="domain" description="Helicase C-terminal" evidence="8">
    <location>
        <begin position="367"/>
        <end position="533"/>
    </location>
</feature>
<evidence type="ECO:0000256" key="5">
    <source>
        <dbReference type="ARBA" id="ARBA00022840"/>
    </source>
</evidence>
<accession>A0A2C9W1S5</accession>
<dbReference type="InterPro" id="IPR014001">
    <property type="entry name" value="Helicase_ATP-bd"/>
</dbReference>
<dbReference type="PROSITE" id="PS51192">
    <property type="entry name" value="HELICASE_ATP_BIND_1"/>
    <property type="match status" value="1"/>
</dbReference>
<evidence type="ECO:0000256" key="2">
    <source>
        <dbReference type="ARBA" id="ARBA00007025"/>
    </source>
</evidence>
<evidence type="ECO:0000256" key="4">
    <source>
        <dbReference type="ARBA" id="ARBA00022801"/>
    </source>
</evidence>
<dbReference type="GO" id="GO:0045944">
    <property type="term" value="P:positive regulation of transcription by RNA polymerase II"/>
    <property type="evidence" value="ECO:0000318"/>
    <property type="project" value="GO_Central"/>
</dbReference>
<dbReference type="SUPFAM" id="SSF52949">
    <property type="entry name" value="Macro domain-like"/>
    <property type="match status" value="1"/>
</dbReference>
<dbReference type="Gramene" id="Manes.04G038200.1.v8.1">
    <property type="protein sequence ID" value="Manes.04G038200.1.v8.1.CDS"/>
    <property type="gene ID" value="Manes.04G038200.v8.1"/>
</dbReference>
<dbReference type="InterPro" id="IPR043472">
    <property type="entry name" value="Macro_dom-like"/>
</dbReference>
<dbReference type="CDD" id="cd03331">
    <property type="entry name" value="Macro_Poa1p-like_SNF2"/>
    <property type="match status" value="1"/>
</dbReference>
<dbReference type="AlphaFoldDB" id="A0A2C9W1S5"/>
<dbReference type="Gene3D" id="3.40.50.10810">
    <property type="entry name" value="Tandem AAA-ATPase domain"/>
    <property type="match status" value="1"/>
</dbReference>
<reference evidence="10" key="1">
    <citation type="journal article" date="2016" name="Nat. Biotechnol.">
        <title>Sequencing wild and cultivated cassava and related species reveals extensive interspecific hybridization and genetic diversity.</title>
        <authorList>
            <person name="Bredeson J.V."/>
            <person name="Lyons J.B."/>
            <person name="Prochnik S.E."/>
            <person name="Wu G.A."/>
            <person name="Ha C.M."/>
            <person name="Edsinger-Gonzales E."/>
            <person name="Grimwood J."/>
            <person name="Schmutz J."/>
            <person name="Rabbi I.Y."/>
            <person name="Egesi C."/>
            <person name="Nauluvula P."/>
            <person name="Lebot V."/>
            <person name="Ndunguru J."/>
            <person name="Mkamilo G."/>
            <person name="Bart R.S."/>
            <person name="Setter T.L."/>
            <person name="Gleadow R.M."/>
            <person name="Kulakow P."/>
            <person name="Ferguson M.E."/>
            <person name="Rounsley S."/>
            <person name="Rokhsar D.S."/>
        </authorList>
    </citation>
    <scope>NUCLEOTIDE SEQUENCE [LARGE SCALE GENOMIC DNA]</scope>
    <source>
        <strain evidence="10">cv. AM560-2</strain>
    </source>
</reference>
<dbReference type="CDD" id="cd18793">
    <property type="entry name" value="SF2_C_SNF"/>
    <property type="match status" value="1"/>
</dbReference>
<feature type="domain" description="Helicase ATP-binding" evidence="7">
    <location>
        <begin position="49"/>
        <end position="227"/>
    </location>
</feature>
<dbReference type="SMART" id="SM00487">
    <property type="entry name" value="DEXDc"/>
    <property type="match status" value="1"/>
</dbReference>
<dbReference type="GO" id="GO:0003678">
    <property type="term" value="F:DNA helicase activity"/>
    <property type="evidence" value="ECO:0007669"/>
    <property type="project" value="InterPro"/>
</dbReference>
<dbReference type="PROSITE" id="PS51194">
    <property type="entry name" value="HELICASE_CTER"/>
    <property type="match status" value="1"/>
</dbReference>
<dbReference type="PANTHER" id="PTHR47157">
    <property type="entry name" value="CHROMODOMAIN-HELICASE-DNA-BINDING PROTEIN 1-LIKE"/>
    <property type="match status" value="1"/>
</dbReference>
<dbReference type="FunFam" id="3.40.50.300:FF:001488">
    <property type="entry name" value="Putative helicase CHR10"/>
    <property type="match status" value="1"/>
</dbReference>
<evidence type="ECO:0000259" key="8">
    <source>
        <dbReference type="PROSITE" id="PS51194"/>
    </source>
</evidence>
<dbReference type="OrthoDB" id="5857104at2759"/>
<comment type="subcellular location">
    <subcellularLocation>
        <location evidence="1">Nucleus</location>
    </subcellularLocation>
</comment>
<keyword evidence="5" id="KW-0067">ATP-binding</keyword>
<keyword evidence="4" id="KW-0378">Hydrolase</keyword>
<keyword evidence="10" id="KW-1185">Reference proteome</keyword>
<dbReference type="EMBL" id="CM004390">
    <property type="protein sequence ID" value="OAY51851.1"/>
    <property type="molecule type" value="Genomic_DNA"/>
</dbReference>
<dbReference type="GO" id="GO:0031507">
    <property type="term" value="P:heterochromatin formation"/>
    <property type="evidence" value="ECO:0000318"/>
    <property type="project" value="GO_Central"/>
</dbReference>
<evidence type="ECO:0000256" key="6">
    <source>
        <dbReference type="ARBA" id="ARBA00023242"/>
    </source>
</evidence>
<gene>
    <name evidence="9" type="ORF">MANES_04G038200v8</name>
</gene>
<dbReference type="PANTHER" id="PTHR47157:SF1">
    <property type="entry name" value="CHROMODOMAIN-HELICASE-DNA-BINDING PROTEIN 1-LIKE"/>
    <property type="match status" value="1"/>
</dbReference>
<dbReference type="STRING" id="3983.A0A2C9W1S5"/>
<evidence type="ECO:0000313" key="9">
    <source>
        <dbReference type="EMBL" id="OAY51851.1"/>
    </source>
</evidence>
<dbReference type="Pfam" id="PF00271">
    <property type="entry name" value="Helicase_C"/>
    <property type="match status" value="1"/>
</dbReference>
<dbReference type="GO" id="GO:0000785">
    <property type="term" value="C:chromatin"/>
    <property type="evidence" value="ECO:0000318"/>
    <property type="project" value="GO_Central"/>
</dbReference>
<dbReference type="InterPro" id="IPR049730">
    <property type="entry name" value="SNF2/RAD54-like_C"/>
</dbReference>
<evidence type="ECO:0000259" key="7">
    <source>
        <dbReference type="PROSITE" id="PS51192"/>
    </source>
</evidence>
<dbReference type="GO" id="GO:0005634">
    <property type="term" value="C:nucleus"/>
    <property type="evidence" value="ECO:0000318"/>
    <property type="project" value="GO_Central"/>
</dbReference>
<dbReference type="GO" id="GO:0003677">
    <property type="term" value="F:DNA binding"/>
    <property type="evidence" value="ECO:0000318"/>
    <property type="project" value="GO_Central"/>
</dbReference>
<dbReference type="InterPro" id="IPR000330">
    <property type="entry name" value="SNF2_N"/>
</dbReference>
<evidence type="ECO:0000256" key="3">
    <source>
        <dbReference type="ARBA" id="ARBA00022741"/>
    </source>
</evidence>
<dbReference type="Gene3D" id="3.40.50.300">
    <property type="entry name" value="P-loop containing nucleotide triphosphate hydrolases"/>
    <property type="match status" value="1"/>
</dbReference>
<dbReference type="SMART" id="SM00490">
    <property type="entry name" value="HELICc"/>
    <property type="match status" value="1"/>
</dbReference>
<dbReference type="InterPro" id="IPR031053">
    <property type="entry name" value="ALC1"/>
</dbReference>
<name>A0A2C9W1S5_MANES</name>
<dbReference type="Pfam" id="PF00176">
    <property type="entry name" value="SNF2-rel_dom"/>
    <property type="match status" value="1"/>
</dbReference>
<dbReference type="Proteomes" id="UP000091857">
    <property type="component" value="Chromosome 4"/>
</dbReference>
<dbReference type="GO" id="GO:0016787">
    <property type="term" value="F:hydrolase activity"/>
    <property type="evidence" value="ECO:0007669"/>
    <property type="project" value="UniProtKB-KW"/>
</dbReference>
<comment type="similarity">
    <text evidence="2">Belongs to the SNF2/RAD54 helicase family.</text>
</comment>
<evidence type="ECO:0008006" key="11">
    <source>
        <dbReference type="Google" id="ProtNLM"/>
    </source>
</evidence>
<comment type="caution">
    <text evidence="9">The sequence shown here is derived from an EMBL/GenBank/DDBJ whole genome shotgun (WGS) entry which is preliminary data.</text>
</comment>
<dbReference type="GO" id="GO:0006281">
    <property type="term" value="P:DNA repair"/>
    <property type="evidence" value="ECO:0007669"/>
    <property type="project" value="InterPro"/>
</dbReference>
<dbReference type="InterPro" id="IPR001650">
    <property type="entry name" value="Helicase_C-like"/>
</dbReference>
<dbReference type="Gene3D" id="3.40.220.10">
    <property type="entry name" value="Leucine Aminopeptidase, subunit E, domain 1"/>
    <property type="match status" value="1"/>
</dbReference>
<dbReference type="SUPFAM" id="SSF52540">
    <property type="entry name" value="P-loop containing nucleoside triphosphate hydrolases"/>
    <property type="match status" value="2"/>
</dbReference>
<dbReference type="GO" id="GO:0005524">
    <property type="term" value="F:ATP binding"/>
    <property type="evidence" value="ECO:0007669"/>
    <property type="project" value="UniProtKB-KW"/>
</dbReference>
<proteinExistence type="inferred from homology"/>
<evidence type="ECO:0000313" key="10">
    <source>
        <dbReference type="Proteomes" id="UP000091857"/>
    </source>
</evidence>
<dbReference type="GO" id="GO:0003682">
    <property type="term" value="F:chromatin binding"/>
    <property type="evidence" value="ECO:0000318"/>
    <property type="project" value="GO_Central"/>
</dbReference>
<dbReference type="InterPro" id="IPR027417">
    <property type="entry name" value="P-loop_NTPase"/>
</dbReference>
<dbReference type="GO" id="GO:0140750">
    <property type="term" value="F:nucleosome array spacer activity"/>
    <property type="evidence" value="ECO:0000318"/>
    <property type="project" value="GO_Central"/>
</dbReference>
<evidence type="ECO:0000256" key="1">
    <source>
        <dbReference type="ARBA" id="ARBA00004123"/>
    </source>
</evidence>
<keyword evidence="3" id="KW-0547">Nucleotide-binding</keyword>
<sequence length="869" mass="98166">MNFEQRLMAAATIIIDADVRASDCPINATEIGVTATLKPHQVEGLSWLIRRYLLGVNVILGDEMGLGKTLQAISFLSYLKVHRMSHGPFLVLCPLSVTDGWVSEMAKFTPKLKVLRYVGDKEHRRNLRKALYEHVKEHPSSTDGSFLPFDVLLTTYDIALMDQDFLSQIPWHYAIIDEAQRLKNPSSVLYNILKEHFLMPRRLLMTGTPIQNNLTELWALLHFCMPSMFGKHEQFLSTFKEAGDLTSDLDAAKVKGQLKTLKCIMKALMLRRTKSKLIEGGNLVLPPLTEITVMAPLVSLQKSVYTSILRKELPKLLALSSFNNQSLQNIVIQLRKACSHPYLFPGIEPEPFEEGEHLVQASGKLIILDKLLQKLHDFGHRVLLFAQMTHTLDILQDFLELRKYSYERLDGSVRAEERFAAIRSFSGQLGKMNSEFDENSAFVFLISTRAGGVGLNLVAADTVIFYEQDWNPQVDKQALQRAHRIGQMNHVLSINLVTRHTVEEVIMRRAERKLLLSHNVIGDDTVEQNGKGTSGVETIDLKSIIFGLHMFDPSEISTEKSDELNMPELNAMTAKVIAMRDDQRLGGTDSKYEVNQIDVISGGNSAFVDYDHGLDEEMYQSWVRKFKEASQSSGNQVLDLGHRRNLPEDKHLKLEAARKKAEEKKLFKWESLGYHSLSVKDPDPAVDGDVLSDSGSLHFVFGDCTDPAKVCPSEPTIIFSCADNSGNWGHGGMFDALAKLSTSIPDAYQRASEFGDLHLGDLHLIRINGDSDRQSLEDDPPRWVALAVVQSYNPRRKVPRSNISILDLERCLSKVSFAAAKNSASIHMPRIGYQDESDRSQWYTVERLLRKYASIYSTKIYVYYYRRSS</sequence>
<keyword evidence="6" id="KW-0539">Nucleus</keyword>
<dbReference type="InterPro" id="IPR038718">
    <property type="entry name" value="SNF2-like_sf"/>
</dbReference>
<organism evidence="9 10">
    <name type="scientific">Manihot esculenta</name>
    <name type="common">Cassava</name>
    <name type="synonym">Jatropha manihot</name>
    <dbReference type="NCBI Taxonomy" id="3983"/>
    <lineage>
        <taxon>Eukaryota</taxon>
        <taxon>Viridiplantae</taxon>
        <taxon>Streptophyta</taxon>
        <taxon>Embryophyta</taxon>
        <taxon>Tracheophyta</taxon>
        <taxon>Spermatophyta</taxon>
        <taxon>Magnoliopsida</taxon>
        <taxon>eudicotyledons</taxon>
        <taxon>Gunneridae</taxon>
        <taxon>Pentapetalae</taxon>
        <taxon>rosids</taxon>
        <taxon>fabids</taxon>
        <taxon>Malpighiales</taxon>
        <taxon>Euphorbiaceae</taxon>
        <taxon>Crotonoideae</taxon>
        <taxon>Manihoteae</taxon>
        <taxon>Manihot</taxon>
    </lineage>
</organism>